<gene>
    <name evidence="2" type="ORF">MPLG2_2064</name>
</gene>
<dbReference type="AlphaFoldDB" id="A0A2N9JG51"/>
<dbReference type="OrthoDB" id="5118203at2"/>
<keyword evidence="3" id="KW-1185">Reference proteome</keyword>
<dbReference type="InterPro" id="IPR017517">
    <property type="entry name" value="Maleyloyr_isom"/>
</dbReference>
<evidence type="ECO:0000313" key="2">
    <source>
        <dbReference type="EMBL" id="SPD87094.1"/>
    </source>
</evidence>
<dbReference type="SUPFAM" id="SSF109854">
    <property type="entry name" value="DinB/YfiT-like putative metalloenzymes"/>
    <property type="match status" value="1"/>
</dbReference>
<protein>
    <recommendedName>
        <fullName evidence="1">Mycothiol-dependent maleylpyruvate isomerase metal-binding domain-containing protein</fullName>
    </recommendedName>
</protein>
<dbReference type="KEGG" id="mgg:MPLG2_2064"/>
<organism evidence="2 3">
    <name type="scientific">Micropruina glycogenica</name>
    <dbReference type="NCBI Taxonomy" id="75385"/>
    <lineage>
        <taxon>Bacteria</taxon>
        <taxon>Bacillati</taxon>
        <taxon>Actinomycetota</taxon>
        <taxon>Actinomycetes</taxon>
        <taxon>Propionibacteriales</taxon>
        <taxon>Nocardioidaceae</taxon>
        <taxon>Micropruina</taxon>
    </lineage>
</organism>
<dbReference type="InterPro" id="IPR034660">
    <property type="entry name" value="DinB/YfiT-like"/>
</dbReference>
<dbReference type="Proteomes" id="UP000238164">
    <property type="component" value="Chromosome 1"/>
</dbReference>
<dbReference type="InterPro" id="IPR024344">
    <property type="entry name" value="MDMPI_metal-binding"/>
</dbReference>
<evidence type="ECO:0000313" key="3">
    <source>
        <dbReference type="Proteomes" id="UP000238164"/>
    </source>
</evidence>
<dbReference type="Pfam" id="PF11716">
    <property type="entry name" value="MDMPI_N"/>
    <property type="match status" value="1"/>
</dbReference>
<dbReference type="NCBIfam" id="TIGR03083">
    <property type="entry name" value="maleylpyruvate isomerase family mycothiol-dependent enzyme"/>
    <property type="match status" value="1"/>
</dbReference>
<sequence length="238" mass="25882">MTAQTFSAPLETLRKRVQEATQRLLGDTIGISDADWNGPSRLPGWSRANLAAHLAAGADAMAGLIDAAVEGRQAALYPDPDARRAGIERGSSLTGLDLQIWLDTCAGRLERAMDAVDEWTAPVELLGRPMTLAQVPMARLSEVVLHHVDLDAGFEVEWLKQGPARWLLQWAVQQHGDHPRLPALRLHSTSGLTIDVGEGDDRRTVSGSDAQLWEWLMGRTQADHLPEGADGLALPLRS</sequence>
<dbReference type="Gene3D" id="1.20.120.450">
    <property type="entry name" value="dinb family like domain"/>
    <property type="match status" value="1"/>
</dbReference>
<accession>A0A2N9JG51</accession>
<feature type="domain" description="Mycothiol-dependent maleylpyruvate isomerase metal-binding" evidence="1">
    <location>
        <begin position="18"/>
        <end position="150"/>
    </location>
</feature>
<dbReference type="EMBL" id="LT985188">
    <property type="protein sequence ID" value="SPD87094.1"/>
    <property type="molecule type" value="Genomic_DNA"/>
</dbReference>
<dbReference type="RefSeq" id="WP_158681021.1">
    <property type="nucleotide sequence ID" value="NZ_BAAAGO010000023.1"/>
</dbReference>
<proteinExistence type="predicted"/>
<evidence type="ECO:0000259" key="1">
    <source>
        <dbReference type="Pfam" id="PF11716"/>
    </source>
</evidence>
<reference evidence="2 3" key="1">
    <citation type="submission" date="2018-02" db="EMBL/GenBank/DDBJ databases">
        <authorList>
            <person name="Cohen D.B."/>
            <person name="Kent A.D."/>
        </authorList>
    </citation>
    <scope>NUCLEOTIDE SEQUENCE [LARGE SCALE GENOMIC DNA]</scope>
    <source>
        <strain evidence="2">1</strain>
    </source>
</reference>
<dbReference type="GO" id="GO:0046872">
    <property type="term" value="F:metal ion binding"/>
    <property type="evidence" value="ECO:0007669"/>
    <property type="project" value="InterPro"/>
</dbReference>
<name>A0A2N9JG51_9ACTN</name>